<evidence type="ECO:0000313" key="6">
    <source>
        <dbReference type="WBParaSite" id="L893_g15658.t1"/>
    </source>
</evidence>
<dbReference type="PANTHER" id="PTHR34228">
    <property type="entry name" value="PROTEIN CBG09474-RELATED"/>
    <property type="match status" value="1"/>
</dbReference>
<dbReference type="WBParaSite" id="L893_g15658.t1">
    <property type="protein sequence ID" value="L893_g15658.t1"/>
    <property type="gene ID" value="L893_g15658"/>
</dbReference>
<dbReference type="GO" id="GO:0004623">
    <property type="term" value="F:phospholipase A2 activity"/>
    <property type="evidence" value="ECO:0007669"/>
    <property type="project" value="InterPro"/>
</dbReference>
<organism evidence="5 6">
    <name type="scientific">Steinernema glaseri</name>
    <dbReference type="NCBI Taxonomy" id="37863"/>
    <lineage>
        <taxon>Eukaryota</taxon>
        <taxon>Metazoa</taxon>
        <taxon>Ecdysozoa</taxon>
        <taxon>Nematoda</taxon>
        <taxon>Chromadorea</taxon>
        <taxon>Rhabditida</taxon>
        <taxon>Tylenchina</taxon>
        <taxon>Panagrolaimomorpha</taxon>
        <taxon>Strongyloidoidea</taxon>
        <taxon>Steinernematidae</taxon>
        <taxon>Steinernema</taxon>
    </lineage>
</organism>
<evidence type="ECO:0000256" key="2">
    <source>
        <dbReference type="ARBA" id="ARBA00022525"/>
    </source>
</evidence>
<dbReference type="SUPFAM" id="SSF48619">
    <property type="entry name" value="Phospholipase A2, PLA2"/>
    <property type="match status" value="1"/>
</dbReference>
<feature type="region of interest" description="Disordered" evidence="3">
    <location>
        <begin position="123"/>
        <end position="178"/>
    </location>
</feature>
<sequence length="178" mass="20060">MLAHSSRAITMKITYFLALFASAVMSVQSVSLSEYKCGTDQITTLIAYRSAKATCRAHLDSINQCCGAHDQCYNDQAGRKYCDSTFCSCLRKTTETYNEKCQSTLKNMCRMVKLFGAGPYKRSARHRRNADQDDEDAMVDLSHANWVRDDTDGITEEDKEHDLSQKSEPSLTNSDKQL</sequence>
<evidence type="ECO:0000256" key="1">
    <source>
        <dbReference type="ARBA" id="ARBA00004613"/>
    </source>
</evidence>
<feature type="signal peptide" evidence="4">
    <location>
        <begin position="1"/>
        <end position="29"/>
    </location>
</feature>
<dbReference type="InterPro" id="IPR033113">
    <property type="entry name" value="PLA2_histidine"/>
</dbReference>
<proteinExistence type="predicted"/>
<feature type="compositionally biased region" description="Polar residues" evidence="3">
    <location>
        <begin position="166"/>
        <end position="178"/>
    </location>
</feature>
<keyword evidence="4" id="KW-0732">Signal</keyword>
<reference evidence="6" key="1">
    <citation type="submission" date="2016-11" db="UniProtKB">
        <authorList>
            <consortium name="WormBaseParasite"/>
        </authorList>
    </citation>
    <scope>IDENTIFICATION</scope>
</reference>
<comment type="subcellular location">
    <subcellularLocation>
        <location evidence="1">Secreted</location>
    </subcellularLocation>
</comment>
<dbReference type="InterPro" id="IPR053322">
    <property type="entry name" value="PLA2-like"/>
</dbReference>
<name>A0A1I7YEV5_9BILA</name>
<protein>
    <submittedName>
        <fullName evidence="6">Phospholipase A2</fullName>
    </submittedName>
</protein>
<dbReference type="InterPro" id="IPR036444">
    <property type="entry name" value="PLipase_A2_dom_sf"/>
</dbReference>
<evidence type="ECO:0000313" key="5">
    <source>
        <dbReference type="Proteomes" id="UP000095287"/>
    </source>
</evidence>
<evidence type="ECO:0000256" key="3">
    <source>
        <dbReference type="SAM" id="MobiDB-lite"/>
    </source>
</evidence>
<dbReference type="GO" id="GO:0050482">
    <property type="term" value="P:arachidonate secretion"/>
    <property type="evidence" value="ECO:0007669"/>
    <property type="project" value="InterPro"/>
</dbReference>
<keyword evidence="2" id="KW-0964">Secreted</keyword>
<feature type="chain" id="PRO_5009312054" evidence="4">
    <location>
        <begin position="30"/>
        <end position="178"/>
    </location>
</feature>
<dbReference type="GO" id="GO:0006644">
    <property type="term" value="P:phospholipid metabolic process"/>
    <property type="evidence" value="ECO:0007669"/>
    <property type="project" value="InterPro"/>
</dbReference>
<evidence type="ECO:0000256" key="4">
    <source>
        <dbReference type="SAM" id="SignalP"/>
    </source>
</evidence>
<accession>A0A1I7YEV5</accession>
<dbReference type="GO" id="GO:0005576">
    <property type="term" value="C:extracellular region"/>
    <property type="evidence" value="ECO:0007669"/>
    <property type="project" value="UniProtKB-SubCell"/>
</dbReference>
<keyword evidence="5" id="KW-1185">Reference proteome</keyword>
<feature type="compositionally biased region" description="Basic and acidic residues" evidence="3">
    <location>
        <begin position="146"/>
        <end position="165"/>
    </location>
</feature>
<dbReference type="Proteomes" id="UP000095287">
    <property type="component" value="Unplaced"/>
</dbReference>
<dbReference type="PROSITE" id="PS00118">
    <property type="entry name" value="PA2_HIS"/>
    <property type="match status" value="1"/>
</dbReference>
<dbReference type="AlphaFoldDB" id="A0A1I7YEV5"/>